<comment type="caution">
    <text evidence="1">The sequence shown here is derived from an EMBL/GenBank/DDBJ whole genome shotgun (WGS) entry which is preliminary data.</text>
</comment>
<dbReference type="EMBL" id="BPLR01015396">
    <property type="protein sequence ID" value="GIY75841.1"/>
    <property type="molecule type" value="Genomic_DNA"/>
</dbReference>
<accession>A0AAV4W1H3</accession>
<sequence>MPQSSIFWDIISKHQIHAILSGNELFGRVISQTTPPSICSRCPFPQWIPEHFNPSGEADLVRDHQPVGDGI</sequence>
<protein>
    <submittedName>
        <fullName evidence="1">Uncharacterized protein</fullName>
    </submittedName>
</protein>
<name>A0AAV4W1H3_CAEEX</name>
<gene>
    <name evidence="1" type="ORF">CEXT_719731</name>
</gene>
<proteinExistence type="predicted"/>
<reference evidence="1 2" key="1">
    <citation type="submission" date="2021-06" db="EMBL/GenBank/DDBJ databases">
        <title>Caerostris extrusa draft genome.</title>
        <authorList>
            <person name="Kono N."/>
            <person name="Arakawa K."/>
        </authorList>
    </citation>
    <scope>NUCLEOTIDE SEQUENCE [LARGE SCALE GENOMIC DNA]</scope>
</reference>
<dbReference type="AlphaFoldDB" id="A0AAV4W1H3"/>
<evidence type="ECO:0000313" key="1">
    <source>
        <dbReference type="EMBL" id="GIY75841.1"/>
    </source>
</evidence>
<evidence type="ECO:0000313" key="2">
    <source>
        <dbReference type="Proteomes" id="UP001054945"/>
    </source>
</evidence>
<keyword evidence="2" id="KW-1185">Reference proteome</keyword>
<organism evidence="1 2">
    <name type="scientific">Caerostris extrusa</name>
    <name type="common">Bark spider</name>
    <name type="synonym">Caerostris bankana</name>
    <dbReference type="NCBI Taxonomy" id="172846"/>
    <lineage>
        <taxon>Eukaryota</taxon>
        <taxon>Metazoa</taxon>
        <taxon>Ecdysozoa</taxon>
        <taxon>Arthropoda</taxon>
        <taxon>Chelicerata</taxon>
        <taxon>Arachnida</taxon>
        <taxon>Araneae</taxon>
        <taxon>Araneomorphae</taxon>
        <taxon>Entelegynae</taxon>
        <taxon>Araneoidea</taxon>
        <taxon>Araneidae</taxon>
        <taxon>Caerostris</taxon>
    </lineage>
</organism>
<dbReference type="Proteomes" id="UP001054945">
    <property type="component" value="Unassembled WGS sequence"/>
</dbReference>